<comment type="caution">
    <text evidence="3">The sequence shown here is derived from an EMBL/GenBank/DDBJ whole genome shotgun (WGS) entry which is preliminary data.</text>
</comment>
<protein>
    <submittedName>
        <fullName evidence="3">Uncharacterized protein</fullName>
    </submittedName>
</protein>
<feature type="compositionally biased region" description="Basic and acidic residues" evidence="1">
    <location>
        <begin position="135"/>
        <end position="144"/>
    </location>
</feature>
<feature type="compositionally biased region" description="Low complexity" evidence="1">
    <location>
        <begin position="102"/>
        <end position="113"/>
    </location>
</feature>
<feature type="transmembrane region" description="Helical" evidence="2">
    <location>
        <begin position="21"/>
        <end position="44"/>
    </location>
</feature>
<feature type="region of interest" description="Disordered" evidence="1">
    <location>
        <begin position="96"/>
        <end position="144"/>
    </location>
</feature>
<keyword evidence="4" id="KW-1185">Reference proteome</keyword>
<dbReference type="AlphaFoldDB" id="A0ABD5YBH9"/>
<dbReference type="EMBL" id="JBHTAS010000001">
    <property type="protein sequence ID" value="MFC7141669.1"/>
    <property type="molecule type" value="Genomic_DNA"/>
</dbReference>
<feature type="compositionally biased region" description="Polar residues" evidence="1">
    <location>
        <begin position="117"/>
        <end position="131"/>
    </location>
</feature>
<organism evidence="3 4">
    <name type="scientific">Halosimplex aquaticum</name>
    <dbReference type="NCBI Taxonomy" id="3026162"/>
    <lineage>
        <taxon>Archaea</taxon>
        <taxon>Methanobacteriati</taxon>
        <taxon>Methanobacteriota</taxon>
        <taxon>Stenosarchaea group</taxon>
        <taxon>Halobacteria</taxon>
        <taxon>Halobacteriales</taxon>
        <taxon>Haloarculaceae</taxon>
        <taxon>Halosimplex</taxon>
    </lineage>
</organism>
<evidence type="ECO:0000313" key="3">
    <source>
        <dbReference type="EMBL" id="MFC7141669.1"/>
    </source>
</evidence>
<keyword evidence="2" id="KW-0472">Membrane</keyword>
<name>A0ABD5YBH9_9EURY</name>
<dbReference type="Proteomes" id="UP001596432">
    <property type="component" value="Unassembled WGS sequence"/>
</dbReference>
<proteinExistence type="predicted"/>
<evidence type="ECO:0000256" key="2">
    <source>
        <dbReference type="SAM" id="Phobius"/>
    </source>
</evidence>
<evidence type="ECO:0000313" key="4">
    <source>
        <dbReference type="Proteomes" id="UP001596432"/>
    </source>
</evidence>
<evidence type="ECO:0000256" key="1">
    <source>
        <dbReference type="SAM" id="MobiDB-lite"/>
    </source>
</evidence>
<keyword evidence="2" id="KW-0812">Transmembrane</keyword>
<gene>
    <name evidence="3" type="ORF">ACFQMA_17755</name>
</gene>
<reference evidence="3 4" key="1">
    <citation type="journal article" date="2019" name="Int. J. Syst. Evol. Microbiol.">
        <title>The Global Catalogue of Microorganisms (GCM) 10K type strain sequencing project: providing services to taxonomists for standard genome sequencing and annotation.</title>
        <authorList>
            <consortium name="The Broad Institute Genomics Platform"/>
            <consortium name="The Broad Institute Genome Sequencing Center for Infectious Disease"/>
            <person name="Wu L."/>
            <person name="Ma J."/>
        </authorList>
    </citation>
    <scope>NUCLEOTIDE SEQUENCE [LARGE SCALE GENOMIC DNA]</scope>
    <source>
        <strain evidence="3 4">XZYJT29</strain>
    </source>
</reference>
<accession>A0ABD5YBH9</accession>
<dbReference type="GeneID" id="78821989"/>
<dbReference type="RefSeq" id="WP_274322748.1">
    <property type="nucleotide sequence ID" value="NZ_CP118158.1"/>
</dbReference>
<sequence>MRRTTTLSQDERAIEGLPIRLVIALVVGVASLAIMMQMIGGLGFNTQKEVTVEITSNSIASTGGSPVTVTVMTEEGDPVRNAQVLIESGTLTVTNGPVQMYPDSASSPGPSADNGKMKTSGSICASCSSPGSGRPKVDFRSDQDKGTIKFDIVLQGDGNYKDKKPNPELVVTK</sequence>
<keyword evidence="2" id="KW-1133">Transmembrane helix</keyword>